<evidence type="ECO:0000313" key="2">
    <source>
        <dbReference type="EMBL" id="KAL0283801.1"/>
    </source>
</evidence>
<evidence type="ECO:0000256" key="1">
    <source>
        <dbReference type="SAM" id="MobiDB-lite"/>
    </source>
</evidence>
<reference evidence="2" key="1">
    <citation type="submission" date="2020-06" db="EMBL/GenBank/DDBJ databases">
        <authorList>
            <person name="Li T."/>
            <person name="Hu X."/>
            <person name="Zhang T."/>
            <person name="Song X."/>
            <person name="Zhang H."/>
            <person name="Dai N."/>
            <person name="Sheng W."/>
            <person name="Hou X."/>
            <person name="Wei L."/>
        </authorList>
    </citation>
    <scope>NUCLEOTIDE SEQUENCE</scope>
    <source>
        <strain evidence="2">G02</strain>
        <tissue evidence="2">Leaf</tissue>
    </source>
</reference>
<gene>
    <name evidence="2" type="ORF">Sradi_7216100</name>
</gene>
<dbReference type="AlphaFoldDB" id="A0AAW2INU1"/>
<name>A0AAW2INU1_SESRA</name>
<organism evidence="2">
    <name type="scientific">Sesamum radiatum</name>
    <name type="common">Black benniseed</name>
    <dbReference type="NCBI Taxonomy" id="300843"/>
    <lineage>
        <taxon>Eukaryota</taxon>
        <taxon>Viridiplantae</taxon>
        <taxon>Streptophyta</taxon>
        <taxon>Embryophyta</taxon>
        <taxon>Tracheophyta</taxon>
        <taxon>Spermatophyta</taxon>
        <taxon>Magnoliopsida</taxon>
        <taxon>eudicotyledons</taxon>
        <taxon>Gunneridae</taxon>
        <taxon>Pentapetalae</taxon>
        <taxon>asterids</taxon>
        <taxon>lamiids</taxon>
        <taxon>Lamiales</taxon>
        <taxon>Pedaliaceae</taxon>
        <taxon>Sesamum</taxon>
    </lineage>
</organism>
<proteinExistence type="predicted"/>
<sequence length="322" mass="32983">MAALEALKSRWVEKFGDGGTSTPDLGLKPVATRRPTPFPQPVRAPRRALRTLLPAGELAIPAPLLLTQNAGAAQTGDGAGEVESDVGGEAPPPRGVEARQRFMQTRVSSYETLAAQPTSGATVERGPAVDSLTGKEVAKGKGVIGIGTAGDGMTPASPAVIGGSTVGASAIIGGPTPAAPAVITVPAADTHIQQQVSRPPAATAPVAAPVVAKDSAIYVGNVPLTSNSFSVDTITAAFHNSSRKTLSYVPPMVQNGETIVRPSLDTIRTGAQRWATTAVGLSMVDNRPKIANHKINRCRRILNVPPSSEDQPTVGPGGQNTV</sequence>
<feature type="region of interest" description="Disordered" evidence="1">
    <location>
        <begin position="14"/>
        <end position="45"/>
    </location>
</feature>
<comment type="caution">
    <text evidence="2">The sequence shown here is derived from an EMBL/GenBank/DDBJ whole genome shotgun (WGS) entry which is preliminary data.</text>
</comment>
<protein>
    <submittedName>
        <fullName evidence="2">Uncharacterized protein</fullName>
    </submittedName>
</protein>
<accession>A0AAW2INU1</accession>
<feature type="region of interest" description="Disordered" evidence="1">
    <location>
        <begin position="303"/>
        <end position="322"/>
    </location>
</feature>
<feature type="region of interest" description="Disordered" evidence="1">
    <location>
        <begin position="71"/>
        <end position="95"/>
    </location>
</feature>
<dbReference type="EMBL" id="JACGWJ010001229">
    <property type="protein sequence ID" value="KAL0283801.1"/>
    <property type="molecule type" value="Genomic_DNA"/>
</dbReference>
<reference evidence="2" key="2">
    <citation type="journal article" date="2024" name="Plant">
        <title>Genomic evolution and insights into agronomic trait innovations of Sesamum species.</title>
        <authorList>
            <person name="Miao H."/>
            <person name="Wang L."/>
            <person name="Qu L."/>
            <person name="Liu H."/>
            <person name="Sun Y."/>
            <person name="Le M."/>
            <person name="Wang Q."/>
            <person name="Wei S."/>
            <person name="Zheng Y."/>
            <person name="Lin W."/>
            <person name="Duan Y."/>
            <person name="Cao H."/>
            <person name="Xiong S."/>
            <person name="Wang X."/>
            <person name="Wei L."/>
            <person name="Li C."/>
            <person name="Ma Q."/>
            <person name="Ju M."/>
            <person name="Zhao R."/>
            <person name="Li G."/>
            <person name="Mu C."/>
            <person name="Tian Q."/>
            <person name="Mei H."/>
            <person name="Zhang T."/>
            <person name="Gao T."/>
            <person name="Zhang H."/>
        </authorList>
    </citation>
    <scope>NUCLEOTIDE SEQUENCE</scope>
    <source>
        <strain evidence="2">G02</strain>
    </source>
</reference>